<organism evidence="1 2">
    <name type="scientific">Sporotomaculum syntrophicum</name>
    <dbReference type="NCBI Taxonomy" id="182264"/>
    <lineage>
        <taxon>Bacteria</taxon>
        <taxon>Bacillati</taxon>
        <taxon>Bacillota</taxon>
        <taxon>Clostridia</taxon>
        <taxon>Eubacteriales</taxon>
        <taxon>Desulfallaceae</taxon>
        <taxon>Sporotomaculum</taxon>
    </lineage>
</organism>
<dbReference type="RefSeq" id="WP_161821350.1">
    <property type="nucleotide sequence ID" value="NZ_LSRS01000002.1"/>
</dbReference>
<name>A0A9D2WSE7_9FIRM</name>
<dbReference type="EMBL" id="LSRS01000002">
    <property type="protein sequence ID" value="KAF1086238.1"/>
    <property type="molecule type" value="Genomic_DNA"/>
</dbReference>
<sequence>MKIINNQNFITNRQILDIIQLLGKEYAPHTIVLYETRLDMFKFFPRCFNFALDEFSGQLEGVYEESTDTVYIFIFVQTDDGDDVHSRQLYSLHALMHELRHRFQAVTNYLTCDDTRAEQDADQFATSFINERSRQISKIMNWPDEWTVEEER</sequence>
<dbReference type="OrthoDB" id="1786480at2"/>
<keyword evidence="2" id="KW-1185">Reference proteome</keyword>
<dbReference type="Proteomes" id="UP000798488">
    <property type="component" value="Unassembled WGS sequence"/>
</dbReference>
<dbReference type="AlphaFoldDB" id="A0A9D2WSE7"/>
<protein>
    <submittedName>
        <fullName evidence="1">Uncharacterized protein</fullName>
    </submittedName>
</protein>
<evidence type="ECO:0000313" key="2">
    <source>
        <dbReference type="Proteomes" id="UP000798488"/>
    </source>
</evidence>
<comment type="caution">
    <text evidence="1">The sequence shown here is derived from an EMBL/GenBank/DDBJ whole genome shotgun (WGS) entry which is preliminary data.</text>
</comment>
<gene>
    <name evidence="1" type="ORF">SPSYN_00982</name>
</gene>
<evidence type="ECO:0000313" key="1">
    <source>
        <dbReference type="EMBL" id="KAF1086238.1"/>
    </source>
</evidence>
<proteinExistence type="predicted"/>
<reference evidence="1" key="1">
    <citation type="submission" date="2016-02" db="EMBL/GenBank/DDBJ databases">
        <title>Draft Genome Sequence of Sporotomaculum syntrophicum Strain FB, a Syntrophic Benzoate Degrader.</title>
        <authorList>
            <person name="Nobu M.K."/>
            <person name="Narihiro T."/>
            <person name="Qiu Y.-L."/>
            <person name="Ohashi A."/>
            <person name="Liu W.-T."/>
            <person name="Yuji S."/>
        </authorList>
    </citation>
    <scope>NUCLEOTIDE SEQUENCE</scope>
    <source>
        <strain evidence="1">FB</strain>
    </source>
</reference>
<accession>A0A9D2WSE7</accession>